<comment type="caution">
    <text evidence="2">The sequence shown here is derived from an EMBL/GenBank/DDBJ whole genome shotgun (WGS) entry which is preliminary data.</text>
</comment>
<dbReference type="EMBL" id="CAJNOH010001262">
    <property type="protein sequence ID" value="CAF1197020.1"/>
    <property type="molecule type" value="Genomic_DNA"/>
</dbReference>
<organism evidence="2 3">
    <name type="scientific">Rotaria sordida</name>
    <dbReference type="NCBI Taxonomy" id="392033"/>
    <lineage>
        <taxon>Eukaryota</taxon>
        <taxon>Metazoa</taxon>
        <taxon>Spiralia</taxon>
        <taxon>Gnathifera</taxon>
        <taxon>Rotifera</taxon>
        <taxon>Eurotatoria</taxon>
        <taxon>Bdelloidea</taxon>
        <taxon>Philodinida</taxon>
        <taxon>Philodinidae</taxon>
        <taxon>Rotaria</taxon>
    </lineage>
</organism>
<dbReference type="AlphaFoldDB" id="A0A815QR97"/>
<dbReference type="Proteomes" id="UP000663870">
    <property type="component" value="Unassembled WGS sequence"/>
</dbReference>
<name>A0A815QR97_9BILA</name>
<sequence length="66" mass="7795">MNVEKEYAEIYWKSKVFIKGIQFSTEKALQELKTKVNRGYGQQVEGFKKLEDLKNIKVTYSLYLTV</sequence>
<keyword evidence="3" id="KW-1185">Reference proteome</keyword>
<evidence type="ECO:0000313" key="3">
    <source>
        <dbReference type="Proteomes" id="UP000663870"/>
    </source>
</evidence>
<dbReference type="EMBL" id="CAJNOL010002139">
    <property type="protein sequence ID" value="CAF1466864.1"/>
    <property type="molecule type" value="Genomic_DNA"/>
</dbReference>
<protein>
    <submittedName>
        <fullName evidence="2">Uncharacterized protein</fullName>
    </submittedName>
</protein>
<proteinExistence type="predicted"/>
<dbReference type="Proteomes" id="UP000663854">
    <property type="component" value="Unassembled WGS sequence"/>
</dbReference>
<evidence type="ECO:0000313" key="1">
    <source>
        <dbReference type="EMBL" id="CAF1197020.1"/>
    </source>
</evidence>
<accession>A0A815QR97</accession>
<evidence type="ECO:0000313" key="2">
    <source>
        <dbReference type="EMBL" id="CAF1466864.1"/>
    </source>
</evidence>
<reference evidence="2" key="1">
    <citation type="submission" date="2021-02" db="EMBL/GenBank/DDBJ databases">
        <authorList>
            <person name="Nowell W R."/>
        </authorList>
    </citation>
    <scope>NUCLEOTIDE SEQUENCE</scope>
</reference>
<gene>
    <name evidence="2" type="ORF">JXQ802_LOCUS38500</name>
    <name evidence="1" type="ORF">PYM288_LOCUS24665</name>
</gene>